<protein>
    <recommendedName>
        <fullName evidence="2">Bacterial virulence factor lipase N-terminal domain-containing protein</fullName>
    </recommendedName>
</protein>
<reference evidence="4" key="1">
    <citation type="submission" date="2020-06" db="EMBL/GenBank/DDBJ databases">
        <title>Thalassolituus marinus alknpb1M-1, a hydrocarbon-degrading bacterium isolated from the deep-sea overlying water using an in-situ strategy from the South China Sea basin.</title>
        <authorList>
            <person name="Dong C."/>
            <person name="Chen Y."/>
            <person name="Shao Z."/>
        </authorList>
    </citation>
    <scope>NUCLEOTIDE SEQUENCE [LARGE SCALE GENOMIC DNA]</scope>
    <source>
        <strain evidence="4">alknpb1M-1</strain>
    </source>
</reference>
<keyword evidence="1" id="KW-0732">Signal</keyword>
<dbReference type="Gene3D" id="3.40.50.1820">
    <property type="entry name" value="alpha/beta hydrolase"/>
    <property type="match status" value="1"/>
</dbReference>
<evidence type="ECO:0000256" key="1">
    <source>
        <dbReference type="SAM" id="SignalP"/>
    </source>
</evidence>
<dbReference type="SUPFAM" id="SSF53474">
    <property type="entry name" value="alpha/beta-Hydrolases"/>
    <property type="match status" value="1"/>
</dbReference>
<accession>A0ABY6ACK6</accession>
<feature type="signal peptide" evidence="1">
    <location>
        <begin position="1"/>
        <end position="19"/>
    </location>
</feature>
<dbReference type="PROSITE" id="PS51257">
    <property type="entry name" value="PROKAR_LIPOPROTEIN"/>
    <property type="match status" value="1"/>
</dbReference>
<feature type="chain" id="PRO_5045818534" description="Bacterial virulence factor lipase N-terminal domain-containing protein" evidence="1">
    <location>
        <begin position="20"/>
        <end position="996"/>
    </location>
</feature>
<dbReference type="EMBL" id="CP054475">
    <property type="protein sequence ID" value="UXD88543.1"/>
    <property type="molecule type" value="Genomic_DNA"/>
</dbReference>
<name>A0ABY6ACK6_9GAMM</name>
<proteinExistence type="predicted"/>
<sequence length="996" mass="102923">MVKKTLLSLAIAATTAGLAGCNISSVEKHNNEVDSTPVDAGKPGVAPARVAPIFSAGNSDLPVNIDLLFAKAGETDGTAQVTDSTPPVTTMINDLAGFSSTATIDLPFNAALDPTSVVAGQTVLLIKMANNADDSLIDALDIQSSVDAAPNGSPFSPAQPVNGVDYTVDYVEMDNGASPTIRISPLKPLDAKSKYLVALTDGLKGEDGQAVTPSAEYELLRGNLELPSSALEPVRGAIQGWETLAGIMLSAKTSGAATQKNIILTYAFTTDAKADVLMSMAAPENYIFGLLANTAGMESLLPEASVSALVAGSAQAINAMNAGTENWVNLDPDDAEDRIVIRRNAVYKTLVSNTLAKAIIAGGAAGQLAVNPGKDTVILNWNNNNPEKQISSTDPLAWTSTDKDYIAQALGQYSDATDNATLVATAANGAGALLKAASHRPAPRAFLPIGTDPNLDGDFSDGSVVAVPNAALSLPVSTASMQGQLSLPQFMAKKSDDASSFWTASTDVGGVIDAALGNAAGTTPPEDDDGSLNVTYRFPFAQHVEDVKVPVLVTYPTDAGCVKPGNGWKTIIFQHGITTDRTSSLGFANQMAAPSAGCYATVAIDHPVHGVDASTTDRNNTPTRYKAFNGFNVAGYVDAGDPTKTPFAATLAGVAQAAGALDPYAGLAERHENLALNAAQQPVPMSFVEGSESGNSGDFFINLTNMQQTRDHLRQSVMDLLNLNASIENIDVDGDGVGDLDETNLYFVGHSLGAIAGMTYVAVNNAVAGNANIVDKDINPIKAAIFAHPGGQLPKLLENSPTFSAKILPGLAAAAGLTQGMSDLEKFFGVFQAPLDSVDPVNFTSLLKATGTPVLMYEIAGGGLVDALDSNTDSGDMIPDTGLSDALIGFGTYPSDTVVPNNANPALNNVETGKSYLTGTDPLISLLGLTTVTATVPDTDEKQLLVSKFSQGTHGTIASADAPTVFAEMVKQAASFFGTDGEALVVTDDTKLATDN</sequence>
<dbReference type="InterPro" id="IPR029058">
    <property type="entry name" value="AB_hydrolase_fold"/>
</dbReference>
<dbReference type="Proteomes" id="UP001065322">
    <property type="component" value="Chromosome"/>
</dbReference>
<organism evidence="3 4">
    <name type="scientific">Thalassolituus hydrocarboniclasticus</name>
    <dbReference type="NCBI Taxonomy" id="2742796"/>
    <lineage>
        <taxon>Bacteria</taxon>
        <taxon>Pseudomonadati</taxon>
        <taxon>Pseudomonadota</taxon>
        <taxon>Gammaproteobacteria</taxon>
        <taxon>Oceanospirillales</taxon>
        <taxon>Oceanospirillaceae</taxon>
        <taxon>Thalassolituus</taxon>
    </lineage>
</organism>
<dbReference type="RefSeq" id="WP_260997273.1">
    <property type="nucleotide sequence ID" value="NZ_CP054475.1"/>
</dbReference>
<gene>
    <name evidence="3" type="ORF">HUF19_14375</name>
</gene>
<evidence type="ECO:0000259" key="2">
    <source>
        <dbReference type="Pfam" id="PF12262"/>
    </source>
</evidence>
<feature type="domain" description="Bacterial virulence factor lipase N-terminal" evidence="2">
    <location>
        <begin position="152"/>
        <end position="283"/>
    </location>
</feature>
<evidence type="ECO:0000313" key="3">
    <source>
        <dbReference type="EMBL" id="UXD88543.1"/>
    </source>
</evidence>
<keyword evidence="4" id="KW-1185">Reference proteome</keyword>
<evidence type="ECO:0000313" key="4">
    <source>
        <dbReference type="Proteomes" id="UP001065322"/>
    </source>
</evidence>
<dbReference type="InterPro" id="IPR025920">
    <property type="entry name" value="Lipase_bact_N"/>
</dbReference>
<dbReference type="Pfam" id="PF12262">
    <property type="entry name" value="Lipase_bact_N"/>
    <property type="match status" value="1"/>
</dbReference>